<dbReference type="OrthoDB" id="121932at2759"/>
<dbReference type="EMBL" id="MU827780">
    <property type="protein sequence ID" value="KAJ7337724.1"/>
    <property type="molecule type" value="Genomic_DNA"/>
</dbReference>
<evidence type="ECO:0000313" key="1">
    <source>
        <dbReference type="EMBL" id="KAJ7337724.1"/>
    </source>
</evidence>
<evidence type="ECO:0000313" key="2">
    <source>
        <dbReference type="Proteomes" id="UP001163046"/>
    </source>
</evidence>
<proteinExistence type="predicted"/>
<comment type="caution">
    <text evidence="1">The sequence shown here is derived from an EMBL/GenBank/DDBJ whole genome shotgun (WGS) entry which is preliminary data.</text>
</comment>
<name>A0A9W9YI22_9CNID</name>
<dbReference type="PANTHER" id="PTHR36693:SF1">
    <property type="entry name" value="GH02722P"/>
    <property type="match status" value="1"/>
</dbReference>
<reference evidence="1" key="1">
    <citation type="submission" date="2023-01" db="EMBL/GenBank/DDBJ databases">
        <title>Genome assembly of the deep-sea coral Lophelia pertusa.</title>
        <authorList>
            <person name="Herrera S."/>
            <person name="Cordes E."/>
        </authorList>
    </citation>
    <scope>NUCLEOTIDE SEQUENCE</scope>
    <source>
        <strain evidence="1">USNM1676648</strain>
        <tissue evidence="1">Polyp</tissue>
    </source>
</reference>
<gene>
    <name evidence="1" type="ORF">OS493_007876</name>
</gene>
<organism evidence="1 2">
    <name type="scientific">Desmophyllum pertusum</name>
    <dbReference type="NCBI Taxonomy" id="174260"/>
    <lineage>
        <taxon>Eukaryota</taxon>
        <taxon>Metazoa</taxon>
        <taxon>Cnidaria</taxon>
        <taxon>Anthozoa</taxon>
        <taxon>Hexacorallia</taxon>
        <taxon>Scleractinia</taxon>
        <taxon>Caryophylliina</taxon>
        <taxon>Caryophylliidae</taxon>
        <taxon>Desmophyllum</taxon>
    </lineage>
</organism>
<protein>
    <submittedName>
        <fullName evidence="1">Uncharacterized protein</fullName>
    </submittedName>
</protein>
<accession>A0A9W9YI22</accession>
<dbReference type="Proteomes" id="UP001163046">
    <property type="component" value="Unassembled WGS sequence"/>
</dbReference>
<dbReference type="InterPro" id="IPR032072">
    <property type="entry name" value="DUF4807"/>
</dbReference>
<sequence length="284" mass="32402">MRNNSSFYKPKKAVIIAKYQGPDIAHEQVLKNNVKCASIVENRDGKLARFEAQVNLNVGPIFGKVLWHQISNSAYFCVHFTTWLFYQWRRIEERKDGLSCSFHHVIDLGKACSLHIQAGKQMQNNNSAVCKIHARINIKPLTCLCMEPDLRWCKRLLVDLVEYMQLQDVMAWLSTLGGAYSAMGDHLYSYSEKAGQISQHQFIVATRLGNPVLAAQCKVFAALSLMQQGKLKLASRIIREQYFLAVSNGFGKDEKLISSCKATWYRIQYLKKQQKINKQAHGIT</sequence>
<dbReference type="Pfam" id="PF16065">
    <property type="entry name" value="DUF4807"/>
    <property type="match status" value="1"/>
</dbReference>
<dbReference type="PANTHER" id="PTHR36693">
    <property type="entry name" value="GH02722P"/>
    <property type="match status" value="1"/>
</dbReference>
<keyword evidence="2" id="KW-1185">Reference proteome</keyword>
<dbReference type="AlphaFoldDB" id="A0A9W9YI22"/>